<dbReference type="STRING" id="322095.HMPREF3185_00327"/>
<comment type="caution">
    <text evidence="3">The sequence shown here is derived from an EMBL/GenBank/DDBJ whole genome shotgun (WGS) entry which is preliminary data.</text>
</comment>
<dbReference type="Proteomes" id="UP000070224">
    <property type="component" value="Unassembled WGS sequence"/>
</dbReference>
<feature type="signal peptide" evidence="1">
    <location>
        <begin position="1"/>
        <end position="24"/>
    </location>
</feature>
<organism evidence="3 4">
    <name type="scientific">Porphyromonas somerae</name>
    <dbReference type="NCBI Taxonomy" id="322095"/>
    <lineage>
        <taxon>Bacteria</taxon>
        <taxon>Pseudomonadati</taxon>
        <taxon>Bacteroidota</taxon>
        <taxon>Bacteroidia</taxon>
        <taxon>Bacteroidales</taxon>
        <taxon>Porphyromonadaceae</taxon>
        <taxon>Porphyromonas</taxon>
    </lineage>
</organism>
<reference evidence="4" key="1">
    <citation type="submission" date="2016-01" db="EMBL/GenBank/DDBJ databases">
        <authorList>
            <person name="Mitreva M."/>
            <person name="Pepin K.H."/>
            <person name="Mihindukulasuriya K.A."/>
            <person name="Fulton R."/>
            <person name="Fronick C."/>
            <person name="O'Laughlin M."/>
            <person name="Miner T."/>
            <person name="Herter B."/>
            <person name="Rosa B.A."/>
            <person name="Cordes M."/>
            <person name="Tomlinson C."/>
            <person name="Wollam A."/>
            <person name="Palsikar V.B."/>
            <person name="Mardis E.R."/>
            <person name="Wilson R.K."/>
        </authorList>
    </citation>
    <scope>NUCLEOTIDE SEQUENCE [LARGE SCALE GENOMIC DNA]</scope>
    <source>
        <strain evidence="4">KA00683</strain>
    </source>
</reference>
<keyword evidence="1" id="KW-0732">Signal</keyword>
<name>A0A134BDF6_9PORP</name>
<gene>
    <name evidence="3" type="ORF">HMPREF3185_00327</name>
</gene>
<evidence type="ECO:0000259" key="2">
    <source>
        <dbReference type="Pfam" id="PF13568"/>
    </source>
</evidence>
<dbReference type="AlphaFoldDB" id="A0A134BDF6"/>
<sequence>MSLRSLTLALALLLSVLCPASLWAQEGAVERQPYLDLRRYYIGFRLGLHLPDVRITNSGAVNSQGGQLWADSPVWHPGFSIGVIGGVTLVPQLELRLLPTLHLGDVLVAYTDGSQEVERLSLRTSSLQLPLELKWAAVRWGNYRPFVAAGGYAALQLGTRSSELLHLLPIDYGLSIGAGCDLYFSFFKLSPQLTFHYGLANLLQTHRPDLQGDPRIRFTEAVRGVATRALLFTLSFE</sequence>
<dbReference type="EMBL" id="LSDK01000021">
    <property type="protein sequence ID" value="KXB77984.1"/>
    <property type="molecule type" value="Genomic_DNA"/>
</dbReference>
<dbReference type="InterPro" id="IPR025665">
    <property type="entry name" value="Beta-barrel_OMP_2"/>
</dbReference>
<evidence type="ECO:0000313" key="3">
    <source>
        <dbReference type="EMBL" id="KXB77984.1"/>
    </source>
</evidence>
<dbReference type="Pfam" id="PF13568">
    <property type="entry name" value="OMP_b-brl_2"/>
    <property type="match status" value="1"/>
</dbReference>
<dbReference type="OrthoDB" id="1467485at2"/>
<accession>A0A134BDF6</accession>
<evidence type="ECO:0000256" key="1">
    <source>
        <dbReference type="SAM" id="SignalP"/>
    </source>
</evidence>
<dbReference type="PATRIC" id="fig|322095.3.peg.323"/>
<proteinExistence type="predicted"/>
<dbReference type="RefSeq" id="WP_060934884.1">
    <property type="nucleotide sequence ID" value="NZ_KQ960414.1"/>
</dbReference>
<protein>
    <submittedName>
        <fullName evidence="3">PorT family protein</fullName>
    </submittedName>
</protein>
<feature type="domain" description="Outer membrane protein beta-barrel" evidence="2">
    <location>
        <begin position="31"/>
        <end position="203"/>
    </location>
</feature>
<keyword evidence="4" id="KW-1185">Reference proteome</keyword>
<feature type="chain" id="PRO_5007462376" evidence="1">
    <location>
        <begin position="25"/>
        <end position="237"/>
    </location>
</feature>
<evidence type="ECO:0000313" key="4">
    <source>
        <dbReference type="Proteomes" id="UP000070224"/>
    </source>
</evidence>